<comment type="caution">
    <text evidence="2">The sequence shown here is derived from an EMBL/GenBank/DDBJ whole genome shotgun (WGS) entry which is preliminary data.</text>
</comment>
<feature type="signal peptide" evidence="1">
    <location>
        <begin position="1"/>
        <end position="22"/>
    </location>
</feature>
<name>A0A813EB85_POLGL</name>
<dbReference type="InterPro" id="IPR050870">
    <property type="entry name" value="FAST_kinase"/>
</dbReference>
<dbReference type="EMBL" id="CAJNNV010009546">
    <property type="protein sequence ID" value="CAE8597507.1"/>
    <property type="molecule type" value="Genomic_DNA"/>
</dbReference>
<dbReference type="GO" id="GO:0005759">
    <property type="term" value="C:mitochondrial matrix"/>
    <property type="evidence" value="ECO:0007669"/>
    <property type="project" value="TreeGrafter"/>
</dbReference>
<protein>
    <submittedName>
        <fullName evidence="2">Uncharacterized protein</fullName>
    </submittedName>
</protein>
<feature type="chain" id="PRO_5032821550" evidence="1">
    <location>
        <begin position="23"/>
        <end position="862"/>
    </location>
</feature>
<dbReference type="PANTHER" id="PTHR21228">
    <property type="entry name" value="FAST LEU-RICH DOMAIN-CONTAINING"/>
    <property type="match status" value="1"/>
</dbReference>
<dbReference type="GO" id="GO:0044528">
    <property type="term" value="P:regulation of mitochondrial mRNA stability"/>
    <property type="evidence" value="ECO:0007669"/>
    <property type="project" value="TreeGrafter"/>
</dbReference>
<gene>
    <name evidence="2" type="ORF">PGLA1383_LOCUS15950</name>
</gene>
<evidence type="ECO:0000313" key="3">
    <source>
        <dbReference type="Proteomes" id="UP000654075"/>
    </source>
</evidence>
<reference evidence="2" key="1">
    <citation type="submission" date="2021-02" db="EMBL/GenBank/DDBJ databases">
        <authorList>
            <person name="Dougan E. K."/>
            <person name="Rhodes N."/>
            <person name="Thang M."/>
            <person name="Chan C."/>
        </authorList>
    </citation>
    <scope>NUCLEOTIDE SEQUENCE</scope>
</reference>
<sequence>MLCSHAALALALAILNWQVTDCDSLLVPFVKYPGYMGSLSVTGGSVLFSPRGSDAFLTHRGPDVFLTQASDASQIMSYEIIGGDASCGTANVTGIANACGVHIHVGANCSDASTIGGHFWNKTLYSTDPWQSVMYKTVKGKAYATNVRIATGLTNQEVADRVVIIHDAAGARISCIPVSIGSPGGLVSSYLVSYPGYTGKLSVMGSLRFSPHGSDASQILSYKISGGDSSCGTANVTGIANACGVHIHVGTNCSDASTIGGHFWNKTLYSADPWQSVMYATVNGKASAADVTIATGLTNQEVADRVVIIHDATGARISCSQMYFFKQPPAQLGCFSLWQALLFCTDTGPRLVQHFLTKGPELLPLAAELLHLAAELLPELLLRSPQLSTRLRDHQGSDFLAEICRLLVSRLREFQSTQFTALTSTVAAWSSDPKRRRAPRFSETSKAFFSAASSEMSLRLMTFAPHELNSCLAAFVSVGFSEHKFFAAVGRAALARHSSFAPVQLTALLAILSEMRLVHTDLFNAAATFLSARAKELRPVDIIRVLRSFSKCNVQHPGLCKAISEEVVSRCKEKSGASSFKAEELCEIAWALCVLKHFNEGIFRLLFKALEKLPMISSDSLIQLYECHLALECEHEKAYDRFRMKDEMVKALEDHYRENRKDERRSTEKHRDDVASVLKGLVRAFRLARLAEEARARVADTNGGNNGQSVASALVAAKQQIPHFTRDRAAEAAVAVESFHLALSKIVKGSHNAQLDVTFVSPVADAKQLIAKIKDINGPMWPSVNVQPLEDGNAQRWKMSFQLGDVLRILTVKANKATLLDVSSNLIMMFGPLDGCKISAGSNPAIDLSAFWAQDAAARSSQ</sequence>
<keyword evidence="3" id="KW-1185">Reference proteome</keyword>
<evidence type="ECO:0000256" key="1">
    <source>
        <dbReference type="SAM" id="SignalP"/>
    </source>
</evidence>
<organism evidence="2 3">
    <name type="scientific">Polarella glacialis</name>
    <name type="common">Dinoflagellate</name>
    <dbReference type="NCBI Taxonomy" id="89957"/>
    <lineage>
        <taxon>Eukaryota</taxon>
        <taxon>Sar</taxon>
        <taxon>Alveolata</taxon>
        <taxon>Dinophyceae</taxon>
        <taxon>Suessiales</taxon>
        <taxon>Suessiaceae</taxon>
        <taxon>Polarella</taxon>
    </lineage>
</organism>
<evidence type="ECO:0000313" key="2">
    <source>
        <dbReference type="EMBL" id="CAE8597507.1"/>
    </source>
</evidence>
<proteinExistence type="predicted"/>
<dbReference type="Proteomes" id="UP000654075">
    <property type="component" value="Unassembled WGS sequence"/>
</dbReference>
<accession>A0A813EB85</accession>
<dbReference type="GO" id="GO:0035770">
    <property type="term" value="C:ribonucleoprotein granule"/>
    <property type="evidence" value="ECO:0007669"/>
    <property type="project" value="TreeGrafter"/>
</dbReference>
<dbReference type="GO" id="GO:0000963">
    <property type="term" value="P:mitochondrial RNA processing"/>
    <property type="evidence" value="ECO:0007669"/>
    <property type="project" value="TreeGrafter"/>
</dbReference>
<dbReference type="PANTHER" id="PTHR21228:SF40">
    <property type="entry name" value="LD45607P"/>
    <property type="match status" value="1"/>
</dbReference>
<dbReference type="AlphaFoldDB" id="A0A813EB85"/>
<keyword evidence="1" id="KW-0732">Signal</keyword>
<dbReference type="GO" id="GO:0003723">
    <property type="term" value="F:RNA binding"/>
    <property type="evidence" value="ECO:0007669"/>
    <property type="project" value="TreeGrafter"/>
</dbReference>